<evidence type="ECO:0000313" key="3">
    <source>
        <dbReference type="EMBL" id="TNV73123.1"/>
    </source>
</evidence>
<gene>
    <name evidence="3" type="ORF">FGO68_gene10933</name>
</gene>
<sequence length="307" mass="36107">MFNSQARRLLLASKNQPVIRAWVEAKPAYFRTLPMQQMSTQNNEDQEKVRVVKRNIPVITKEQMKVEMLEHDYFDTEILYHGMKNTRTDDHKRSEKDLIDEQQLKEVIEEIKQECAKNGEKEYSIMDIQPGALKKIQFYKKILFFVNLPLVIGIPTFVQFGLPSMEKKDLNLIYIVLNVTDFFLCFNSVIIYQMISKIVTGISYLPEEHKIKIKQWSGKFISEQVKFLDPKEIIKCKKQVLNPFVGYRSVTNANEKFGTESTGMWHDRQLFDSMIFREVKRKRVVRERKPAGQAEAKDEAKAEEKKE</sequence>
<evidence type="ECO:0000313" key="4">
    <source>
        <dbReference type="Proteomes" id="UP000785679"/>
    </source>
</evidence>
<name>A0A8J8NE41_HALGN</name>
<evidence type="ECO:0000256" key="2">
    <source>
        <dbReference type="SAM" id="Phobius"/>
    </source>
</evidence>
<keyword evidence="2" id="KW-0812">Transmembrane</keyword>
<organism evidence="3 4">
    <name type="scientific">Halteria grandinella</name>
    <dbReference type="NCBI Taxonomy" id="5974"/>
    <lineage>
        <taxon>Eukaryota</taxon>
        <taxon>Sar</taxon>
        <taxon>Alveolata</taxon>
        <taxon>Ciliophora</taxon>
        <taxon>Intramacronucleata</taxon>
        <taxon>Spirotrichea</taxon>
        <taxon>Stichotrichia</taxon>
        <taxon>Sporadotrichida</taxon>
        <taxon>Halteriidae</taxon>
        <taxon>Halteria</taxon>
    </lineage>
</organism>
<reference evidence="3" key="1">
    <citation type="submission" date="2019-06" db="EMBL/GenBank/DDBJ databases">
        <authorList>
            <person name="Zheng W."/>
        </authorList>
    </citation>
    <scope>NUCLEOTIDE SEQUENCE</scope>
    <source>
        <strain evidence="3">QDHG01</strain>
    </source>
</reference>
<dbReference type="AlphaFoldDB" id="A0A8J8NE41"/>
<feature type="transmembrane region" description="Helical" evidence="2">
    <location>
        <begin position="142"/>
        <end position="160"/>
    </location>
</feature>
<feature type="compositionally biased region" description="Basic and acidic residues" evidence="1">
    <location>
        <begin position="287"/>
        <end position="307"/>
    </location>
</feature>
<evidence type="ECO:0000256" key="1">
    <source>
        <dbReference type="SAM" id="MobiDB-lite"/>
    </source>
</evidence>
<feature type="region of interest" description="Disordered" evidence="1">
    <location>
        <begin position="284"/>
        <end position="307"/>
    </location>
</feature>
<comment type="caution">
    <text evidence="3">The sequence shown here is derived from an EMBL/GenBank/DDBJ whole genome shotgun (WGS) entry which is preliminary data.</text>
</comment>
<evidence type="ECO:0008006" key="5">
    <source>
        <dbReference type="Google" id="ProtNLM"/>
    </source>
</evidence>
<keyword evidence="2" id="KW-0472">Membrane</keyword>
<proteinExistence type="predicted"/>
<keyword evidence="2" id="KW-1133">Transmembrane helix</keyword>
<dbReference type="OrthoDB" id="10494875at2759"/>
<keyword evidence="4" id="KW-1185">Reference proteome</keyword>
<dbReference type="EMBL" id="RRYP01019821">
    <property type="protein sequence ID" value="TNV73123.1"/>
    <property type="molecule type" value="Genomic_DNA"/>
</dbReference>
<dbReference type="Proteomes" id="UP000785679">
    <property type="component" value="Unassembled WGS sequence"/>
</dbReference>
<accession>A0A8J8NE41</accession>
<protein>
    <recommendedName>
        <fullName evidence="5">Transmembrane protein</fullName>
    </recommendedName>
</protein>
<feature type="transmembrane region" description="Helical" evidence="2">
    <location>
        <begin position="172"/>
        <end position="192"/>
    </location>
</feature>